<dbReference type="AlphaFoldDB" id="A0A9X8UJ08"/>
<proteinExistence type="predicted"/>
<evidence type="ECO:0000313" key="2">
    <source>
        <dbReference type="Proteomes" id="UP000294682"/>
    </source>
</evidence>
<dbReference type="Proteomes" id="UP000294682">
    <property type="component" value="Unassembled WGS sequence"/>
</dbReference>
<dbReference type="InterPro" id="IPR047907">
    <property type="entry name" value="CD1375-like"/>
</dbReference>
<organism evidence="1 2">
    <name type="scientific">Harryflintia acetispora</name>
    <dbReference type="NCBI Taxonomy" id="1849041"/>
    <lineage>
        <taxon>Bacteria</taxon>
        <taxon>Bacillati</taxon>
        <taxon>Bacillota</taxon>
        <taxon>Clostridia</taxon>
        <taxon>Eubacteriales</taxon>
        <taxon>Oscillospiraceae</taxon>
        <taxon>Harryflintia</taxon>
    </lineage>
</organism>
<sequence length="47" mass="5492">MAKIKNYLVQAYAVLIRTDPPRKTIEEIPEEYQVPVAEYLVALEEEK</sequence>
<dbReference type="RefSeq" id="WP_165873159.1">
    <property type="nucleotide sequence ID" value="NZ_SLUK01000006.1"/>
</dbReference>
<name>A0A9X8UJ08_9FIRM</name>
<gene>
    <name evidence="1" type="ORF">EDD78_10696</name>
</gene>
<evidence type="ECO:0000313" key="1">
    <source>
        <dbReference type="EMBL" id="TCL43236.1"/>
    </source>
</evidence>
<dbReference type="EMBL" id="SLUK01000006">
    <property type="protein sequence ID" value="TCL43236.1"/>
    <property type="molecule type" value="Genomic_DNA"/>
</dbReference>
<reference evidence="1 2" key="1">
    <citation type="submission" date="2019-03" db="EMBL/GenBank/DDBJ databases">
        <title>Genomic Encyclopedia of Type Strains, Phase IV (KMG-IV): sequencing the most valuable type-strain genomes for metagenomic binning, comparative biology and taxonomic classification.</title>
        <authorList>
            <person name="Goeker M."/>
        </authorList>
    </citation>
    <scope>NUCLEOTIDE SEQUENCE [LARGE SCALE GENOMIC DNA]</scope>
    <source>
        <strain evidence="1 2">DSM 100433</strain>
    </source>
</reference>
<comment type="caution">
    <text evidence="1">The sequence shown here is derived from an EMBL/GenBank/DDBJ whole genome shotgun (WGS) entry which is preliminary data.</text>
</comment>
<dbReference type="NCBIfam" id="NF040910">
    <property type="entry name" value="CD1375_fam"/>
    <property type="match status" value="1"/>
</dbReference>
<protein>
    <submittedName>
        <fullName evidence="1">Uncharacterized protein</fullName>
    </submittedName>
</protein>
<accession>A0A9X8UJ08</accession>
<keyword evidence="2" id="KW-1185">Reference proteome</keyword>